<dbReference type="InterPro" id="IPR005135">
    <property type="entry name" value="Endo/exonuclease/phosphatase"/>
</dbReference>
<name>E1X668_HALMS</name>
<gene>
    <name evidence="2" type="ordered locus">BMS_2631</name>
</gene>
<dbReference type="eggNOG" id="COG3021">
    <property type="taxonomic scope" value="Bacteria"/>
</dbReference>
<dbReference type="EMBL" id="FQ312005">
    <property type="protein sequence ID" value="CBW27413.1"/>
    <property type="molecule type" value="Genomic_DNA"/>
</dbReference>
<dbReference type="PATRIC" id="fig|862908.3.peg.2512"/>
<protein>
    <submittedName>
        <fullName evidence="2">Phosphatase</fullName>
    </submittedName>
</protein>
<dbReference type="Pfam" id="PF03372">
    <property type="entry name" value="Exo_endo_phos"/>
    <property type="match status" value="1"/>
</dbReference>
<proteinExistence type="predicted"/>
<dbReference type="HOGENOM" id="CLU_694017_0_0_7"/>
<organism evidence="2 3">
    <name type="scientific">Halobacteriovorax marinus (strain ATCC BAA-682 / DSM 15412 / SJ)</name>
    <name type="common">Bacteriovorax marinus</name>
    <dbReference type="NCBI Taxonomy" id="862908"/>
    <lineage>
        <taxon>Bacteria</taxon>
        <taxon>Pseudomonadati</taxon>
        <taxon>Bdellovibrionota</taxon>
        <taxon>Bacteriovoracia</taxon>
        <taxon>Bacteriovoracales</taxon>
        <taxon>Halobacteriovoraceae</taxon>
        <taxon>Halobacteriovorax</taxon>
    </lineage>
</organism>
<feature type="domain" description="Endonuclease/exonuclease/phosphatase" evidence="1">
    <location>
        <begin position="44"/>
        <end position="387"/>
    </location>
</feature>
<evidence type="ECO:0000313" key="2">
    <source>
        <dbReference type="EMBL" id="CBW27413.1"/>
    </source>
</evidence>
<dbReference type="KEGG" id="bmx:BMS_2631"/>
<dbReference type="Gene3D" id="3.60.10.10">
    <property type="entry name" value="Endonuclease/exonuclease/phosphatase"/>
    <property type="match status" value="1"/>
</dbReference>
<keyword evidence="3" id="KW-1185">Reference proteome</keyword>
<dbReference type="AlphaFoldDB" id="E1X668"/>
<dbReference type="GO" id="GO:0003824">
    <property type="term" value="F:catalytic activity"/>
    <property type="evidence" value="ECO:0007669"/>
    <property type="project" value="InterPro"/>
</dbReference>
<evidence type="ECO:0000313" key="3">
    <source>
        <dbReference type="Proteomes" id="UP000008963"/>
    </source>
</evidence>
<reference evidence="3" key="1">
    <citation type="journal article" date="2013" name="ISME J.">
        <title>A small predatory core genome in the divergent marine Bacteriovorax marinus SJ and the terrestrial Bdellovibrio bacteriovorus.</title>
        <authorList>
            <person name="Crossman L.C."/>
            <person name="Chen H."/>
            <person name="Cerdeno-Tarraga A.M."/>
            <person name="Brooks K."/>
            <person name="Quail M.A."/>
            <person name="Pineiro S.A."/>
            <person name="Hobley L."/>
            <person name="Sockett R.E."/>
            <person name="Bentley S.D."/>
            <person name="Parkhill J."/>
            <person name="Williams H.N."/>
            <person name="Stine O.C."/>
        </authorList>
    </citation>
    <scope>NUCLEOTIDE SEQUENCE [LARGE SCALE GENOMIC DNA]</scope>
    <source>
        <strain evidence="3">ATCC BAA-682 / DSM 15412 / SJ</strain>
    </source>
</reference>
<sequence>MGIFMKFITLIALLLLTSCIKEKNQINLLHYNIKELDSLKLRSKEDSQINAVKEVIQNFSFDILSINEMQYDLPMVPVKGLETTGQNINILAKRLGLENFSGVFYPANTGMKAKRDESGNYATNFKSTDTRKLADPEDFGIFPGQYSSGALIKNNLKIISSKNIQNLTWKEFNPAIDLTKFSDNNGNPLSERVKLFDKNLTDILVEKDGFQFHIIILHTVPAFHFGNKKSPNYQRNADQLKFLEWYLTRQTSLNIPGIEIEPLAENTPFVALGDWNTELSNTSNPGSEVLRSLSKKVQLYPTDPKLITNESPSFAPKRLQLQLDYIAVSEHFKILDAGVYRPEEMRKDLGCENIVKKDSIRSYKENEKSCYAEFSEDFLRAKEASDHFPVWAKLEVK</sequence>
<dbReference type="Proteomes" id="UP000008963">
    <property type="component" value="Chromosome"/>
</dbReference>
<accession>E1X668</accession>
<dbReference type="InterPro" id="IPR036691">
    <property type="entry name" value="Endo/exonu/phosph_ase_sf"/>
</dbReference>
<dbReference type="PROSITE" id="PS51257">
    <property type="entry name" value="PROKAR_LIPOPROTEIN"/>
    <property type="match status" value="1"/>
</dbReference>
<dbReference type="SUPFAM" id="SSF56219">
    <property type="entry name" value="DNase I-like"/>
    <property type="match status" value="1"/>
</dbReference>
<evidence type="ECO:0000259" key="1">
    <source>
        <dbReference type="Pfam" id="PF03372"/>
    </source>
</evidence>
<dbReference type="STRING" id="862908.BMS_2631"/>